<reference evidence="1" key="1">
    <citation type="journal article" date="2007" name="ISME J.">
        <title>Genomic plasticity in prokaryotes: the case of the square haloarchaeon.</title>
        <authorList>
            <person name="Cuadros-Orellana S."/>
            <person name="Martin-Cuadrado A.B."/>
            <person name="Legault B."/>
            <person name="D'Auria G."/>
            <person name="Zhaxybayeva O."/>
            <person name="Papke R.T."/>
            <person name="Rodriguez-Valera F."/>
        </authorList>
    </citation>
    <scope>NUCLEOTIDE SEQUENCE</scope>
</reference>
<organism evidence="1">
    <name type="scientific">uncultured haloarchaeon</name>
    <dbReference type="NCBI Taxonomy" id="160804"/>
    <lineage>
        <taxon>Archaea</taxon>
        <taxon>Methanobacteriati</taxon>
        <taxon>Methanobacteriota</taxon>
        <taxon>Stenosarchaea group</taxon>
        <taxon>Halobacteria</taxon>
        <taxon>Halobacteriales</taxon>
        <taxon>Halobacteriaceae</taxon>
        <taxon>environmental samples</taxon>
    </lineage>
</organism>
<evidence type="ECO:0000313" key="1">
    <source>
        <dbReference type="EMBL" id="ABQ75926.1"/>
    </source>
</evidence>
<name>A5YSG9_9EURY</name>
<accession>A5YSG9</accession>
<protein>
    <submittedName>
        <fullName evidence="1">Uncharacterized protein</fullName>
    </submittedName>
</protein>
<proteinExistence type="predicted"/>
<dbReference type="EMBL" id="EF583990">
    <property type="protein sequence ID" value="ABQ75926.1"/>
    <property type="molecule type" value="Genomic_DNA"/>
</dbReference>
<sequence length="215" mass="23736">MSTMDGMSVLEATRKECETEIDRLGSEKSLIASTDAQLNRNRVLAEAAIAEMHAHNTLILWADDEDDPTAAQIFREVAATEIDHYERVIALADSAPDDPNQSPNSLHKHLRNLEETPVRIGAGLLGRPLVSLRSLLQVINFFINEGNTAAADLFRDLRSETNATLERGVELLDAVCESNDEYEQARDAAVMTINVVYEVYTTDLEALGIDPKPIC</sequence>
<dbReference type="SUPFAM" id="SSF47240">
    <property type="entry name" value="Ferritin-like"/>
    <property type="match status" value="1"/>
</dbReference>
<dbReference type="AlphaFoldDB" id="A5YSG9"/>
<dbReference type="InterPro" id="IPR009078">
    <property type="entry name" value="Ferritin-like_SF"/>
</dbReference>